<dbReference type="EMBL" id="JAVFKD010000004">
    <property type="protein sequence ID" value="KAK5995939.1"/>
    <property type="molecule type" value="Genomic_DNA"/>
</dbReference>
<evidence type="ECO:0000313" key="3">
    <source>
        <dbReference type="Proteomes" id="UP001338125"/>
    </source>
</evidence>
<feature type="region of interest" description="Disordered" evidence="1">
    <location>
        <begin position="1"/>
        <end position="22"/>
    </location>
</feature>
<feature type="region of interest" description="Disordered" evidence="1">
    <location>
        <begin position="190"/>
        <end position="222"/>
    </location>
</feature>
<name>A0ABR0SUY0_9HYPO</name>
<reference evidence="2 3" key="1">
    <citation type="submission" date="2024-01" db="EMBL/GenBank/DDBJ databases">
        <title>Complete genome of Cladobotryum mycophilum ATHUM6906.</title>
        <authorList>
            <person name="Christinaki A.C."/>
            <person name="Myridakis A.I."/>
            <person name="Kouvelis V.N."/>
        </authorList>
    </citation>
    <scope>NUCLEOTIDE SEQUENCE [LARGE SCALE GENOMIC DNA]</scope>
    <source>
        <strain evidence="2 3">ATHUM6906</strain>
    </source>
</reference>
<evidence type="ECO:0000256" key="1">
    <source>
        <dbReference type="SAM" id="MobiDB-lite"/>
    </source>
</evidence>
<feature type="compositionally biased region" description="Polar residues" evidence="1">
    <location>
        <begin position="191"/>
        <end position="202"/>
    </location>
</feature>
<dbReference type="Proteomes" id="UP001338125">
    <property type="component" value="Unassembled WGS sequence"/>
</dbReference>
<sequence>MTPTPTKRSVIEISSDEDEENTLVNPRKMRRVRPKVQDSHEDPMAKIAAFSDFLKSALPTKLVPEDLAAYIYQESNARLDVAKEAGVALAEILIGADCLPTWPGMCWDPEKESLHSIIQSRLLDLEVSQELGDLLRKEIITKGNRRLEEARDLGINLRHVVIGEGLLATWPEFRGFEDVAGLVDDMDIISDQGSKSQGSATDATGDRVPENIEPEPQNEVDCGMSGTETLEISDENSFDIPSWMPYDFNLTDSTSDSDYVPDSDDDDEDLEDSVWMNNFVNPQPYCIEFDSTNVVHDVEIVGGPDGFQDVDLEIYMAQDDDDIDELPAIELAIDREAYEYYFGNEGGIDIEIPEADIGCLTELIIDVTDRAGHDDGESVYESCRTHLSPDNRPRRNSQGIEREIIVEIDGVVANGEVTSKIIEYASEDGQGTTIRETEFGFEW</sequence>
<proteinExistence type="predicted"/>
<evidence type="ECO:0000313" key="2">
    <source>
        <dbReference type="EMBL" id="KAK5995939.1"/>
    </source>
</evidence>
<comment type="caution">
    <text evidence="2">The sequence shown here is derived from an EMBL/GenBank/DDBJ whole genome shotgun (WGS) entry which is preliminary data.</text>
</comment>
<accession>A0ABR0SUY0</accession>
<gene>
    <name evidence="2" type="ORF">PT974_04358</name>
</gene>
<protein>
    <submittedName>
        <fullName evidence="2">Uncharacterized protein</fullName>
    </submittedName>
</protein>
<keyword evidence="3" id="KW-1185">Reference proteome</keyword>
<organism evidence="2 3">
    <name type="scientific">Cladobotryum mycophilum</name>
    <dbReference type="NCBI Taxonomy" id="491253"/>
    <lineage>
        <taxon>Eukaryota</taxon>
        <taxon>Fungi</taxon>
        <taxon>Dikarya</taxon>
        <taxon>Ascomycota</taxon>
        <taxon>Pezizomycotina</taxon>
        <taxon>Sordariomycetes</taxon>
        <taxon>Hypocreomycetidae</taxon>
        <taxon>Hypocreales</taxon>
        <taxon>Hypocreaceae</taxon>
        <taxon>Cladobotryum</taxon>
    </lineage>
</organism>